<accession>A0A2N3N603</accession>
<evidence type="ECO:0000256" key="6">
    <source>
        <dbReference type="SAM" id="MobiDB-lite"/>
    </source>
</evidence>
<dbReference type="PANTHER" id="PTHR13439:SF0">
    <property type="entry name" value="TOPOISOMERASE I DAMAGE AFFECTED PROTEIN 4"/>
    <property type="match status" value="1"/>
</dbReference>
<dbReference type="STRING" id="41688.A0A2N3N603"/>
<dbReference type="FunCoup" id="A0A2N3N603">
    <property type="interactions" value="70"/>
</dbReference>
<evidence type="ECO:0000256" key="3">
    <source>
        <dbReference type="ARBA" id="ARBA00022989"/>
    </source>
</evidence>
<dbReference type="OrthoDB" id="10266980at2759"/>
<feature type="transmembrane region" description="Helical" evidence="7">
    <location>
        <begin position="72"/>
        <end position="95"/>
    </location>
</feature>
<dbReference type="GO" id="GO:0055088">
    <property type="term" value="P:lipid homeostasis"/>
    <property type="evidence" value="ECO:0007669"/>
    <property type="project" value="TreeGrafter"/>
</dbReference>
<dbReference type="InParanoid" id="A0A2N3N603"/>
<dbReference type="PANTHER" id="PTHR13439">
    <property type="entry name" value="CT120 PROTEIN"/>
    <property type="match status" value="1"/>
</dbReference>
<feature type="transmembrane region" description="Helical" evidence="7">
    <location>
        <begin position="165"/>
        <end position="188"/>
    </location>
</feature>
<gene>
    <name evidence="9" type="ORF">jhhlp_006466</name>
</gene>
<dbReference type="VEuPathDB" id="FungiDB:jhhlp_006466"/>
<dbReference type="InterPro" id="IPR050846">
    <property type="entry name" value="TLCD"/>
</dbReference>
<comment type="subcellular location">
    <subcellularLocation>
        <location evidence="1">Membrane</location>
        <topology evidence="1">Multi-pass membrane protein</topology>
    </subcellularLocation>
</comment>
<keyword evidence="3 7" id="KW-1133">Transmembrane helix</keyword>
<feature type="transmembrane region" description="Helical" evidence="7">
    <location>
        <begin position="263"/>
        <end position="285"/>
    </location>
</feature>
<feature type="domain" description="TLC" evidence="8">
    <location>
        <begin position="69"/>
        <end position="296"/>
    </location>
</feature>
<dbReference type="PROSITE" id="PS50922">
    <property type="entry name" value="TLC"/>
    <property type="match status" value="1"/>
</dbReference>
<evidence type="ECO:0000313" key="10">
    <source>
        <dbReference type="Proteomes" id="UP000233524"/>
    </source>
</evidence>
<keyword evidence="4 5" id="KW-0472">Membrane</keyword>
<dbReference type="AlphaFoldDB" id="A0A2N3N603"/>
<name>A0A2N3N603_9PEZI</name>
<feature type="transmembrane region" description="Helical" evidence="7">
    <location>
        <begin position="31"/>
        <end position="51"/>
    </location>
</feature>
<dbReference type="Proteomes" id="UP000233524">
    <property type="component" value="Unassembled WGS sequence"/>
</dbReference>
<dbReference type="SMART" id="SM00724">
    <property type="entry name" value="TLC"/>
    <property type="match status" value="1"/>
</dbReference>
<sequence length="340" mass="38687">MHDPFFIPPIPWLQRATAPVAEVLSLPSLPYHIHEVLVGSLVYGIIYYPLSPAISRLFFSSHYNKLSRARRLNWDAHVVSLVQSCLINALALWVMFTDEERKTMGWQERVWGYTSACGMVQGLATGYFLWDLIVTSRNMDVFGFGTLAHAISALAVYSLGFRPFLNYYACNFILWELSTPFLNIHWFLDKLGMTGSSIQLYNGFLLISTFFSCRLVYGTYQSYLVFKDVWSAVGAHPDLTYFVDKEVSAHTMKFATENSSVPFWLAVAYLASNITLNSLNSYWFYKMIQALHKRFQVTSTEPQGEAKMPGKSTALKDTVSQSRLRHVTSVKSEPELDVVI</sequence>
<comment type="caution">
    <text evidence="9">The sequence shown here is derived from an EMBL/GenBank/DDBJ whole genome shotgun (WGS) entry which is preliminary data.</text>
</comment>
<feature type="transmembrane region" description="Helical" evidence="7">
    <location>
        <begin position="110"/>
        <end position="129"/>
    </location>
</feature>
<evidence type="ECO:0000256" key="7">
    <source>
        <dbReference type="SAM" id="Phobius"/>
    </source>
</evidence>
<feature type="transmembrane region" description="Helical" evidence="7">
    <location>
        <begin position="141"/>
        <end position="159"/>
    </location>
</feature>
<evidence type="ECO:0000313" key="9">
    <source>
        <dbReference type="EMBL" id="PKS07858.1"/>
    </source>
</evidence>
<evidence type="ECO:0000259" key="8">
    <source>
        <dbReference type="PROSITE" id="PS50922"/>
    </source>
</evidence>
<keyword evidence="10" id="KW-1185">Reference proteome</keyword>
<dbReference type="GO" id="GO:0005783">
    <property type="term" value="C:endoplasmic reticulum"/>
    <property type="evidence" value="ECO:0007669"/>
    <property type="project" value="TreeGrafter"/>
</dbReference>
<feature type="transmembrane region" description="Helical" evidence="7">
    <location>
        <begin position="200"/>
        <end position="220"/>
    </location>
</feature>
<organism evidence="9 10">
    <name type="scientific">Lomentospora prolificans</name>
    <dbReference type="NCBI Taxonomy" id="41688"/>
    <lineage>
        <taxon>Eukaryota</taxon>
        <taxon>Fungi</taxon>
        <taxon>Dikarya</taxon>
        <taxon>Ascomycota</taxon>
        <taxon>Pezizomycotina</taxon>
        <taxon>Sordariomycetes</taxon>
        <taxon>Hypocreomycetidae</taxon>
        <taxon>Microascales</taxon>
        <taxon>Microascaceae</taxon>
        <taxon>Lomentospora</taxon>
    </lineage>
</organism>
<feature type="region of interest" description="Disordered" evidence="6">
    <location>
        <begin position="301"/>
        <end position="320"/>
    </location>
</feature>
<keyword evidence="2 5" id="KW-0812">Transmembrane</keyword>
<dbReference type="InterPro" id="IPR006634">
    <property type="entry name" value="TLC-dom"/>
</dbReference>
<evidence type="ECO:0000256" key="2">
    <source>
        <dbReference type="ARBA" id="ARBA00022692"/>
    </source>
</evidence>
<reference evidence="9 10" key="1">
    <citation type="journal article" date="2017" name="G3 (Bethesda)">
        <title>First Draft Genome Sequence of the Pathogenic Fungus Lomentospora prolificans (Formerly Scedosporium prolificans).</title>
        <authorList>
            <person name="Luo R."/>
            <person name="Zimin A."/>
            <person name="Workman R."/>
            <person name="Fan Y."/>
            <person name="Pertea G."/>
            <person name="Grossman N."/>
            <person name="Wear M.P."/>
            <person name="Jia B."/>
            <person name="Miller H."/>
            <person name="Casadevall A."/>
            <person name="Timp W."/>
            <person name="Zhang S.X."/>
            <person name="Salzberg S.L."/>
        </authorList>
    </citation>
    <scope>NUCLEOTIDE SEQUENCE [LARGE SCALE GENOMIC DNA]</scope>
    <source>
        <strain evidence="9 10">JHH-5317</strain>
    </source>
</reference>
<evidence type="ECO:0000256" key="5">
    <source>
        <dbReference type="PROSITE-ProRule" id="PRU00205"/>
    </source>
</evidence>
<evidence type="ECO:0000256" key="4">
    <source>
        <dbReference type="ARBA" id="ARBA00023136"/>
    </source>
</evidence>
<dbReference type="GO" id="GO:0016020">
    <property type="term" value="C:membrane"/>
    <property type="evidence" value="ECO:0007669"/>
    <property type="project" value="UniProtKB-SubCell"/>
</dbReference>
<dbReference type="Pfam" id="PF03798">
    <property type="entry name" value="TRAM_LAG1_CLN8"/>
    <property type="match status" value="1"/>
</dbReference>
<proteinExistence type="predicted"/>
<dbReference type="EMBL" id="NLAX01000701">
    <property type="protein sequence ID" value="PKS07858.1"/>
    <property type="molecule type" value="Genomic_DNA"/>
</dbReference>
<evidence type="ECO:0000256" key="1">
    <source>
        <dbReference type="ARBA" id="ARBA00004141"/>
    </source>
</evidence>
<protein>
    <recommendedName>
        <fullName evidence="8">TLC domain-containing protein</fullName>
    </recommendedName>
</protein>